<keyword evidence="3" id="KW-0539">Nucleus</keyword>
<dbReference type="InParanoid" id="A0A7N2MU39"/>
<comment type="similarity">
    <text evidence="2">Belongs to the SAS10 family.</text>
</comment>
<dbReference type="GO" id="GO:0032040">
    <property type="term" value="C:small-subunit processome"/>
    <property type="evidence" value="ECO:0007669"/>
    <property type="project" value="TreeGrafter"/>
</dbReference>
<evidence type="ECO:0000256" key="3">
    <source>
        <dbReference type="ARBA" id="ARBA00023242"/>
    </source>
</evidence>
<feature type="chain" id="PRO_5029888040" description="Sas10 C-terminal domain-containing protein" evidence="5">
    <location>
        <begin position="18"/>
        <end position="132"/>
    </location>
</feature>
<evidence type="ECO:0000259" key="6">
    <source>
        <dbReference type="Pfam" id="PF09368"/>
    </source>
</evidence>
<dbReference type="PANTHER" id="PTHR13237">
    <property type="entry name" value="SOMETHING ABOUT SILENCING PROTEIN 10-RELATED"/>
    <property type="match status" value="1"/>
</dbReference>
<dbReference type="Gramene" id="QL10p055605:mrna">
    <property type="protein sequence ID" value="QL10p055605:mrna"/>
    <property type="gene ID" value="QL10p055605"/>
</dbReference>
<dbReference type="AlphaFoldDB" id="A0A7N2MU39"/>
<evidence type="ECO:0000256" key="2">
    <source>
        <dbReference type="ARBA" id="ARBA00010979"/>
    </source>
</evidence>
<proteinExistence type="inferred from homology"/>
<dbReference type="Pfam" id="PF09368">
    <property type="entry name" value="Sas10"/>
    <property type="match status" value="1"/>
</dbReference>
<reference evidence="7" key="2">
    <citation type="submission" date="2021-01" db="UniProtKB">
        <authorList>
            <consortium name="EnsemblPlants"/>
        </authorList>
    </citation>
    <scope>IDENTIFICATION</scope>
</reference>
<sequence>MKLTILRLMRMLTWGMAIQEIQNMNITNQLNNEQAAKLAAKAEDVSGTSAIPSSPEPIDGKRHITYQMEKNRGLTWKHKKQTKNRRKYKEQRKKKVNCQKGQVQEIKKHIEPYCGEASGINVATRRVVRFKN</sequence>
<reference evidence="7 8" key="1">
    <citation type="journal article" date="2016" name="G3 (Bethesda)">
        <title>First Draft Assembly and Annotation of the Genome of a California Endemic Oak Quercus lobata Nee (Fagaceae).</title>
        <authorList>
            <person name="Sork V.L."/>
            <person name="Fitz-Gibbon S.T."/>
            <person name="Puiu D."/>
            <person name="Crepeau M."/>
            <person name="Gugger P.F."/>
            <person name="Sherman R."/>
            <person name="Stevens K."/>
            <person name="Langley C.H."/>
            <person name="Pellegrini M."/>
            <person name="Salzberg S.L."/>
        </authorList>
    </citation>
    <scope>NUCLEOTIDE SEQUENCE [LARGE SCALE GENOMIC DNA]</scope>
    <source>
        <strain evidence="7 8">cv. SW786</strain>
    </source>
</reference>
<name>A0A7N2MU39_QUELO</name>
<feature type="domain" description="Sas10 C-terminal" evidence="6">
    <location>
        <begin position="59"/>
        <end position="130"/>
    </location>
</feature>
<feature type="signal peptide" evidence="5">
    <location>
        <begin position="1"/>
        <end position="17"/>
    </location>
</feature>
<comment type="subcellular location">
    <subcellularLocation>
        <location evidence="1">Nucleus</location>
    </subcellularLocation>
</comment>
<organism evidence="7 8">
    <name type="scientific">Quercus lobata</name>
    <name type="common">Valley oak</name>
    <dbReference type="NCBI Taxonomy" id="97700"/>
    <lineage>
        <taxon>Eukaryota</taxon>
        <taxon>Viridiplantae</taxon>
        <taxon>Streptophyta</taxon>
        <taxon>Embryophyta</taxon>
        <taxon>Tracheophyta</taxon>
        <taxon>Spermatophyta</taxon>
        <taxon>Magnoliopsida</taxon>
        <taxon>eudicotyledons</taxon>
        <taxon>Gunneridae</taxon>
        <taxon>Pentapetalae</taxon>
        <taxon>rosids</taxon>
        <taxon>fabids</taxon>
        <taxon>Fagales</taxon>
        <taxon>Fagaceae</taxon>
        <taxon>Quercus</taxon>
    </lineage>
</organism>
<protein>
    <recommendedName>
        <fullName evidence="6">Sas10 C-terminal domain-containing protein</fullName>
    </recommendedName>
</protein>
<feature type="region of interest" description="Disordered" evidence="4">
    <location>
        <begin position="76"/>
        <end position="96"/>
    </location>
</feature>
<dbReference type="EnsemblPlants" id="QL10p055605:mrna">
    <property type="protein sequence ID" value="QL10p055605:mrna"/>
    <property type="gene ID" value="QL10p055605"/>
</dbReference>
<evidence type="ECO:0000313" key="7">
    <source>
        <dbReference type="EnsemblPlants" id="QL10p055605:mrna"/>
    </source>
</evidence>
<dbReference type="GO" id="GO:0000462">
    <property type="term" value="P:maturation of SSU-rRNA from tricistronic rRNA transcript (SSU-rRNA, 5.8S rRNA, LSU-rRNA)"/>
    <property type="evidence" value="ECO:0007669"/>
    <property type="project" value="TreeGrafter"/>
</dbReference>
<evidence type="ECO:0000256" key="1">
    <source>
        <dbReference type="ARBA" id="ARBA00004123"/>
    </source>
</evidence>
<dbReference type="OMA" id="RITYEME"/>
<dbReference type="InterPro" id="IPR018972">
    <property type="entry name" value="Sas10_C_dom"/>
</dbReference>
<dbReference type="PANTHER" id="PTHR13237:SF8">
    <property type="entry name" value="SOMETHING ABOUT SILENCING PROTEIN 10"/>
    <property type="match status" value="1"/>
</dbReference>
<dbReference type="Proteomes" id="UP000594261">
    <property type="component" value="Chromosome 10"/>
</dbReference>
<evidence type="ECO:0000256" key="4">
    <source>
        <dbReference type="SAM" id="MobiDB-lite"/>
    </source>
</evidence>
<accession>A0A7N2MU39</accession>
<keyword evidence="5" id="KW-0732">Signal</keyword>
<evidence type="ECO:0000313" key="8">
    <source>
        <dbReference type="Proteomes" id="UP000594261"/>
    </source>
</evidence>
<dbReference type="EMBL" id="LRBV02000010">
    <property type="status" value="NOT_ANNOTATED_CDS"/>
    <property type="molecule type" value="Genomic_DNA"/>
</dbReference>
<keyword evidence="8" id="KW-1185">Reference proteome</keyword>
<evidence type="ECO:0000256" key="5">
    <source>
        <dbReference type="SAM" id="SignalP"/>
    </source>
</evidence>